<dbReference type="AlphaFoldDB" id="A0AAD4C9M0"/>
<reference evidence="2" key="2">
    <citation type="journal article" date="2020" name="Nat. Commun.">
        <title>Large-scale genome sequencing of mycorrhizal fungi provides insights into the early evolution of symbiotic traits.</title>
        <authorList>
            <person name="Miyauchi S."/>
            <person name="Kiss E."/>
            <person name="Kuo A."/>
            <person name="Drula E."/>
            <person name="Kohler A."/>
            <person name="Sanchez-Garcia M."/>
            <person name="Morin E."/>
            <person name="Andreopoulos B."/>
            <person name="Barry K.W."/>
            <person name="Bonito G."/>
            <person name="Buee M."/>
            <person name="Carver A."/>
            <person name="Chen C."/>
            <person name="Cichocki N."/>
            <person name="Clum A."/>
            <person name="Culley D."/>
            <person name="Crous P.W."/>
            <person name="Fauchery L."/>
            <person name="Girlanda M."/>
            <person name="Hayes R.D."/>
            <person name="Keri Z."/>
            <person name="LaButti K."/>
            <person name="Lipzen A."/>
            <person name="Lombard V."/>
            <person name="Magnuson J."/>
            <person name="Maillard F."/>
            <person name="Murat C."/>
            <person name="Nolan M."/>
            <person name="Ohm R.A."/>
            <person name="Pangilinan J."/>
            <person name="Pereira M.F."/>
            <person name="Perotto S."/>
            <person name="Peter M."/>
            <person name="Pfister S."/>
            <person name="Riley R."/>
            <person name="Sitrit Y."/>
            <person name="Stielow J.B."/>
            <person name="Szollosi G."/>
            <person name="Zifcakova L."/>
            <person name="Stursova M."/>
            <person name="Spatafora J.W."/>
            <person name="Tedersoo L."/>
            <person name="Vaario L.M."/>
            <person name="Yamada A."/>
            <person name="Yan M."/>
            <person name="Wang P."/>
            <person name="Xu J."/>
            <person name="Bruns T."/>
            <person name="Baldrian P."/>
            <person name="Vilgalys R."/>
            <person name="Dunand C."/>
            <person name="Henrissat B."/>
            <person name="Grigoriev I.V."/>
            <person name="Hibbett D."/>
            <person name="Nagy L.G."/>
            <person name="Martin F.M."/>
        </authorList>
    </citation>
    <scope>NUCLEOTIDE SEQUENCE</scope>
    <source>
        <strain evidence="2">BED1</strain>
    </source>
</reference>
<accession>A0AAD4C9M0</accession>
<name>A0AAD4C9M0_BOLED</name>
<reference evidence="2" key="1">
    <citation type="submission" date="2019-10" db="EMBL/GenBank/DDBJ databases">
        <authorList>
            <consortium name="DOE Joint Genome Institute"/>
            <person name="Kuo A."/>
            <person name="Miyauchi S."/>
            <person name="Kiss E."/>
            <person name="Drula E."/>
            <person name="Kohler A."/>
            <person name="Sanchez-Garcia M."/>
            <person name="Andreopoulos B."/>
            <person name="Barry K.W."/>
            <person name="Bonito G."/>
            <person name="Buee M."/>
            <person name="Carver A."/>
            <person name="Chen C."/>
            <person name="Cichocki N."/>
            <person name="Clum A."/>
            <person name="Culley D."/>
            <person name="Crous P.W."/>
            <person name="Fauchery L."/>
            <person name="Girlanda M."/>
            <person name="Hayes R."/>
            <person name="Keri Z."/>
            <person name="LaButti K."/>
            <person name="Lipzen A."/>
            <person name="Lombard V."/>
            <person name="Magnuson J."/>
            <person name="Maillard F."/>
            <person name="Morin E."/>
            <person name="Murat C."/>
            <person name="Nolan M."/>
            <person name="Ohm R."/>
            <person name="Pangilinan J."/>
            <person name="Pereira M."/>
            <person name="Perotto S."/>
            <person name="Peter M."/>
            <person name="Riley R."/>
            <person name="Sitrit Y."/>
            <person name="Stielow B."/>
            <person name="Szollosi G."/>
            <person name="Zifcakova L."/>
            <person name="Stursova M."/>
            <person name="Spatafora J.W."/>
            <person name="Tedersoo L."/>
            <person name="Vaario L.-M."/>
            <person name="Yamada A."/>
            <person name="Yan M."/>
            <person name="Wang P."/>
            <person name="Xu J."/>
            <person name="Bruns T."/>
            <person name="Baldrian P."/>
            <person name="Vilgalys R."/>
            <person name="Henrissat B."/>
            <person name="Grigoriev I.V."/>
            <person name="Hibbett D."/>
            <person name="Nagy L.G."/>
            <person name="Martin F.M."/>
        </authorList>
    </citation>
    <scope>NUCLEOTIDE SEQUENCE</scope>
    <source>
        <strain evidence="2">BED1</strain>
    </source>
</reference>
<proteinExistence type="predicted"/>
<dbReference type="EMBL" id="WHUW01000001">
    <property type="protein sequence ID" value="KAF8452159.1"/>
    <property type="molecule type" value="Genomic_DNA"/>
</dbReference>
<evidence type="ECO:0000313" key="2">
    <source>
        <dbReference type="EMBL" id="KAF8452159.1"/>
    </source>
</evidence>
<feature type="compositionally biased region" description="Polar residues" evidence="1">
    <location>
        <begin position="292"/>
        <end position="304"/>
    </location>
</feature>
<organism evidence="2 3">
    <name type="scientific">Boletus edulis BED1</name>
    <dbReference type="NCBI Taxonomy" id="1328754"/>
    <lineage>
        <taxon>Eukaryota</taxon>
        <taxon>Fungi</taxon>
        <taxon>Dikarya</taxon>
        <taxon>Basidiomycota</taxon>
        <taxon>Agaricomycotina</taxon>
        <taxon>Agaricomycetes</taxon>
        <taxon>Agaricomycetidae</taxon>
        <taxon>Boletales</taxon>
        <taxon>Boletineae</taxon>
        <taxon>Boletaceae</taxon>
        <taxon>Boletoideae</taxon>
        <taxon>Boletus</taxon>
    </lineage>
</organism>
<comment type="caution">
    <text evidence="2">The sequence shown here is derived from an EMBL/GenBank/DDBJ whole genome shotgun (WGS) entry which is preliminary data.</text>
</comment>
<feature type="region of interest" description="Disordered" evidence="1">
    <location>
        <begin position="274"/>
        <end position="311"/>
    </location>
</feature>
<dbReference type="Proteomes" id="UP001194468">
    <property type="component" value="Unassembled WGS sequence"/>
</dbReference>
<keyword evidence="3" id="KW-1185">Reference proteome</keyword>
<gene>
    <name evidence="2" type="ORF">L210DRAFT_3499220</name>
</gene>
<protein>
    <submittedName>
        <fullName evidence="2">Uncharacterized protein</fullName>
    </submittedName>
</protein>
<sequence>MPMQESIPLLKKVMCKLHDAELQALEESGPNSAKINMAPRKWTTNEQKKFLQPWYKKYKELGPLSEKQKEQLNAATEECKEKLKNRFKNCLGSTKAGRQSKASANVVFKTVPASVAEGEKRDRSLQETEAYSKLFYGEQLKESITQRLGVSSSDLGKQDIQRIKEERPMCLHAFIQSSKDEQGKKSKSCIALNSQKDITRNIEMLPAMVTKFMSGLSESMDLAFSLLAGGPLPDDESNTECYRLTRLENDFSQAYPDFDANIMMCSQQETKDNVLSTLPPGEQDKTDIGPHNSRSPEQLSSGNLGAQPHEEGDFIGYLKNVTGRSQTNDVSESRQELVVCNNAQNQLEGPKIPEAHDPTSIDTNYGLAQILHEDATLQAQPSPFWMSSEFDQYLQNQYLLDLCANASAGDLDSYHLPLPPIPLSPTHDHFTAIVTTPVHARYLSNGLEACGSQQFTLKQPAIAPYAPVLPISVLPADTMGLTINSEKRGEAPSESADDAGCLATSCQGPANQSGRGKHEVTTELGVPLDIAPSQDVARTQDAIKLMQVMFASQSVEELPSLFVSIEEVTEEVEVQDTASSLPHTRHPSELDNGKLDKDLKCKLADHVTSTGPESTLSMLAPTVKTVKWPRDNADKDNIQVF</sequence>
<evidence type="ECO:0000313" key="3">
    <source>
        <dbReference type="Proteomes" id="UP001194468"/>
    </source>
</evidence>
<evidence type="ECO:0000256" key="1">
    <source>
        <dbReference type="SAM" id="MobiDB-lite"/>
    </source>
</evidence>